<dbReference type="InterPro" id="IPR039582">
    <property type="entry name" value="THTPA"/>
</dbReference>
<organism evidence="2 3">
    <name type="scientific">Candidatus Nomurabacteria bacterium GW2011_GWC2_41_8</name>
    <dbReference type="NCBI Taxonomy" id="1618755"/>
    <lineage>
        <taxon>Bacteria</taxon>
        <taxon>Candidatus Nomuraibacteriota</taxon>
    </lineage>
</organism>
<evidence type="ECO:0000259" key="1">
    <source>
        <dbReference type="PROSITE" id="PS51707"/>
    </source>
</evidence>
<dbReference type="Gene3D" id="2.40.320.10">
    <property type="entry name" value="Hypothetical Protein Pfu-838710-001"/>
    <property type="match status" value="1"/>
</dbReference>
<name>A0A0G0XIF6_9BACT</name>
<evidence type="ECO:0000313" key="3">
    <source>
        <dbReference type="Proteomes" id="UP000033949"/>
    </source>
</evidence>
<dbReference type="SUPFAM" id="SSF55154">
    <property type="entry name" value="CYTH-like phosphatases"/>
    <property type="match status" value="1"/>
</dbReference>
<dbReference type="PROSITE" id="PS51707">
    <property type="entry name" value="CYTH"/>
    <property type="match status" value="1"/>
</dbReference>
<protein>
    <recommendedName>
        <fullName evidence="1">CYTH domain-containing protein</fullName>
    </recommendedName>
</protein>
<gene>
    <name evidence="2" type="ORF">UU82_C0002G0014</name>
</gene>
<comment type="caution">
    <text evidence="2">The sequence shown here is derived from an EMBL/GenBank/DDBJ whole genome shotgun (WGS) entry which is preliminary data.</text>
</comment>
<dbReference type="InterPro" id="IPR033469">
    <property type="entry name" value="CYTH-like_dom_sf"/>
</dbReference>
<dbReference type="GO" id="GO:0000287">
    <property type="term" value="F:magnesium ion binding"/>
    <property type="evidence" value="ECO:0007669"/>
    <property type="project" value="TreeGrafter"/>
</dbReference>
<dbReference type="PANTHER" id="PTHR14586:SF1">
    <property type="entry name" value="THIAMINE-TRIPHOSPHATASE"/>
    <property type="match status" value="1"/>
</dbReference>
<dbReference type="Pfam" id="PF01928">
    <property type="entry name" value="CYTH"/>
    <property type="match status" value="1"/>
</dbReference>
<feature type="domain" description="CYTH" evidence="1">
    <location>
        <begin position="1"/>
        <end position="174"/>
    </location>
</feature>
<dbReference type="GO" id="GO:0050333">
    <property type="term" value="F:thiamine triphosphate phosphatase activity"/>
    <property type="evidence" value="ECO:0007669"/>
    <property type="project" value="InterPro"/>
</dbReference>
<dbReference type="EMBL" id="LCCC01000002">
    <property type="protein sequence ID" value="KKS24649.1"/>
    <property type="molecule type" value="Genomic_DNA"/>
</dbReference>
<accession>A0A0G0XIF6</accession>
<sequence length="182" mass="22097">MIEVEKKFRPTDMQLKMMLEEAEFLGEKILEDFYYDYPDYRLFKNYVYFRNRNGNFELKIGDDEITGISDEIENEKDIKLYFKTKKPLPDFIAENLVPTIHYKTARKKYKKMEFAIDIDELDFGYKCIEIELLVSDKSKVQDAKRKIVEFAQHYNFEIKGVPAKRREYFRLVKPEIYKELYK</sequence>
<evidence type="ECO:0000313" key="2">
    <source>
        <dbReference type="EMBL" id="KKS24649.1"/>
    </source>
</evidence>
<dbReference type="PANTHER" id="PTHR14586">
    <property type="entry name" value="THIAMINE-TRIPHOSPHATASE"/>
    <property type="match status" value="1"/>
</dbReference>
<dbReference type="Proteomes" id="UP000033949">
    <property type="component" value="Unassembled WGS sequence"/>
</dbReference>
<dbReference type="AlphaFoldDB" id="A0A0G0XIF6"/>
<reference evidence="2 3" key="1">
    <citation type="journal article" date="2015" name="Nature">
        <title>rRNA introns, odd ribosomes, and small enigmatic genomes across a large radiation of phyla.</title>
        <authorList>
            <person name="Brown C.T."/>
            <person name="Hug L.A."/>
            <person name="Thomas B.C."/>
            <person name="Sharon I."/>
            <person name="Castelle C.J."/>
            <person name="Singh A."/>
            <person name="Wilkins M.J."/>
            <person name="Williams K.H."/>
            <person name="Banfield J.F."/>
        </authorList>
    </citation>
    <scope>NUCLEOTIDE SEQUENCE [LARGE SCALE GENOMIC DNA]</scope>
</reference>
<dbReference type="GO" id="GO:0042357">
    <property type="term" value="P:thiamine diphosphate metabolic process"/>
    <property type="evidence" value="ECO:0007669"/>
    <property type="project" value="TreeGrafter"/>
</dbReference>
<proteinExistence type="predicted"/>
<dbReference type="InterPro" id="IPR023577">
    <property type="entry name" value="CYTH_domain"/>
</dbReference>